<protein>
    <submittedName>
        <fullName evidence="9">Uncharacterized protein</fullName>
    </submittedName>
</protein>
<keyword evidence="6" id="KW-0408">Iron</keyword>
<evidence type="ECO:0000256" key="6">
    <source>
        <dbReference type="ARBA" id="ARBA00023004"/>
    </source>
</evidence>
<evidence type="ECO:0000256" key="2">
    <source>
        <dbReference type="ARBA" id="ARBA00010617"/>
    </source>
</evidence>
<dbReference type="PANTHER" id="PTHR24305:SF230">
    <property type="entry name" value="P450, PUTATIVE (EUROFUNG)-RELATED"/>
    <property type="match status" value="1"/>
</dbReference>
<dbReference type="InterPro" id="IPR050121">
    <property type="entry name" value="Cytochrome_P450_monoxygenase"/>
</dbReference>
<evidence type="ECO:0000256" key="4">
    <source>
        <dbReference type="ARBA" id="ARBA00022723"/>
    </source>
</evidence>
<proteinExistence type="inferred from homology"/>
<dbReference type="GeneID" id="70136527"/>
<evidence type="ECO:0000313" key="9">
    <source>
        <dbReference type="EMBL" id="KAH6651695.1"/>
    </source>
</evidence>
<evidence type="ECO:0000256" key="3">
    <source>
        <dbReference type="ARBA" id="ARBA00022617"/>
    </source>
</evidence>
<dbReference type="GO" id="GO:0020037">
    <property type="term" value="F:heme binding"/>
    <property type="evidence" value="ECO:0007669"/>
    <property type="project" value="InterPro"/>
</dbReference>
<dbReference type="SUPFAM" id="SSF48264">
    <property type="entry name" value="Cytochrome P450"/>
    <property type="match status" value="1"/>
</dbReference>
<name>A0A9P8UGH1_9PEZI</name>
<dbReference type="InterPro" id="IPR001128">
    <property type="entry name" value="Cyt_P450"/>
</dbReference>
<dbReference type="Proteomes" id="UP000758603">
    <property type="component" value="Unassembled WGS sequence"/>
</dbReference>
<keyword evidence="3" id="KW-0349">Heme</keyword>
<dbReference type="GO" id="GO:0004497">
    <property type="term" value="F:monooxygenase activity"/>
    <property type="evidence" value="ECO:0007669"/>
    <property type="project" value="UniProtKB-KW"/>
</dbReference>
<comment type="similarity">
    <text evidence="2">Belongs to the cytochrome P450 family.</text>
</comment>
<feature type="region of interest" description="Disordered" evidence="8">
    <location>
        <begin position="120"/>
        <end position="143"/>
    </location>
</feature>
<evidence type="ECO:0000256" key="7">
    <source>
        <dbReference type="ARBA" id="ARBA00023033"/>
    </source>
</evidence>
<comment type="cofactor">
    <cofactor evidence="1">
        <name>heme</name>
        <dbReference type="ChEBI" id="CHEBI:30413"/>
    </cofactor>
</comment>
<dbReference type="Gene3D" id="1.10.630.10">
    <property type="entry name" value="Cytochrome P450"/>
    <property type="match status" value="1"/>
</dbReference>
<keyword evidence="5" id="KW-0560">Oxidoreductase</keyword>
<dbReference type="GO" id="GO:0016705">
    <property type="term" value="F:oxidoreductase activity, acting on paired donors, with incorporation or reduction of molecular oxygen"/>
    <property type="evidence" value="ECO:0007669"/>
    <property type="project" value="InterPro"/>
</dbReference>
<evidence type="ECO:0000256" key="1">
    <source>
        <dbReference type="ARBA" id="ARBA00001971"/>
    </source>
</evidence>
<dbReference type="InterPro" id="IPR036396">
    <property type="entry name" value="Cyt_P450_sf"/>
</dbReference>
<evidence type="ECO:0000313" key="10">
    <source>
        <dbReference type="Proteomes" id="UP000758603"/>
    </source>
</evidence>
<dbReference type="EMBL" id="JAGPXC010000006">
    <property type="protein sequence ID" value="KAH6651695.1"/>
    <property type="molecule type" value="Genomic_DNA"/>
</dbReference>
<organism evidence="9 10">
    <name type="scientific">Truncatella angustata</name>
    <dbReference type="NCBI Taxonomy" id="152316"/>
    <lineage>
        <taxon>Eukaryota</taxon>
        <taxon>Fungi</taxon>
        <taxon>Dikarya</taxon>
        <taxon>Ascomycota</taxon>
        <taxon>Pezizomycotina</taxon>
        <taxon>Sordariomycetes</taxon>
        <taxon>Xylariomycetidae</taxon>
        <taxon>Amphisphaeriales</taxon>
        <taxon>Sporocadaceae</taxon>
        <taxon>Truncatella</taxon>
    </lineage>
</organism>
<dbReference type="Pfam" id="PF00067">
    <property type="entry name" value="p450"/>
    <property type="match status" value="1"/>
</dbReference>
<sequence>MSFDKLWKNAGLLAIAGSETTFTLPSGALFLPSAHADTLPKLKEEVWLMFRDKADIILSMPIKAPRLTPKAVSSLQEIPCLKKEIRTTVGVWHWATYRSTEQFTQAEELHLERFLGQEPRYADDRPDAVQPFPVGPRDCLGRN</sequence>
<dbReference type="PANTHER" id="PTHR24305">
    <property type="entry name" value="CYTOCHROME P450"/>
    <property type="match status" value="1"/>
</dbReference>
<evidence type="ECO:0000256" key="8">
    <source>
        <dbReference type="SAM" id="MobiDB-lite"/>
    </source>
</evidence>
<dbReference type="RefSeq" id="XP_045955973.1">
    <property type="nucleotide sequence ID" value="XM_046107636.1"/>
</dbReference>
<comment type="caution">
    <text evidence="9">The sequence shown here is derived from an EMBL/GenBank/DDBJ whole genome shotgun (WGS) entry which is preliminary data.</text>
</comment>
<keyword evidence="10" id="KW-1185">Reference proteome</keyword>
<dbReference type="AlphaFoldDB" id="A0A9P8UGH1"/>
<dbReference type="GO" id="GO:0005506">
    <property type="term" value="F:iron ion binding"/>
    <property type="evidence" value="ECO:0007669"/>
    <property type="project" value="InterPro"/>
</dbReference>
<keyword evidence="4" id="KW-0479">Metal-binding</keyword>
<dbReference type="OrthoDB" id="1470350at2759"/>
<evidence type="ECO:0000256" key="5">
    <source>
        <dbReference type="ARBA" id="ARBA00023002"/>
    </source>
</evidence>
<keyword evidence="7" id="KW-0503">Monooxygenase</keyword>
<accession>A0A9P8UGH1</accession>
<reference evidence="9" key="1">
    <citation type="journal article" date="2021" name="Nat. Commun.">
        <title>Genetic determinants of endophytism in the Arabidopsis root mycobiome.</title>
        <authorList>
            <person name="Mesny F."/>
            <person name="Miyauchi S."/>
            <person name="Thiergart T."/>
            <person name="Pickel B."/>
            <person name="Atanasova L."/>
            <person name="Karlsson M."/>
            <person name="Huettel B."/>
            <person name="Barry K.W."/>
            <person name="Haridas S."/>
            <person name="Chen C."/>
            <person name="Bauer D."/>
            <person name="Andreopoulos W."/>
            <person name="Pangilinan J."/>
            <person name="LaButti K."/>
            <person name="Riley R."/>
            <person name="Lipzen A."/>
            <person name="Clum A."/>
            <person name="Drula E."/>
            <person name="Henrissat B."/>
            <person name="Kohler A."/>
            <person name="Grigoriev I.V."/>
            <person name="Martin F.M."/>
            <person name="Hacquard S."/>
        </authorList>
    </citation>
    <scope>NUCLEOTIDE SEQUENCE</scope>
    <source>
        <strain evidence="9">MPI-SDFR-AT-0073</strain>
    </source>
</reference>
<gene>
    <name evidence="9" type="ORF">BKA67DRAFT_660485</name>
</gene>